<name>A0A4R3PUE7_RHISU</name>
<dbReference type="OrthoDB" id="494877at2"/>
<protein>
    <submittedName>
        <fullName evidence="2">Uncharacterized protein</fullName>
    </submittedName>
</protein>
<feature type="region of interest" description="Disordered" evidence="1">
    <location>
        <begin position="828"/>
        <end position="861"/>
    </location>
</feature>
<dbReference type="AlphaFoldDB" id="A0A4R3PUE7"/>
<organism evidence="2 3">
    <name type="scientific">Rhizobium sullae</name>
    <name type="common">Rhizobium hedysari</name>
    <dbReference type="NCBI Taxonomy" id="50338"/>
    <lineage>
        <taxon>Bacteria</taxon>
        <taxon>Pseudomonadati</taxon>
        <taxon>Pseudomonadota</taxon>
        <taxon>Alphaproteobacteria</taxon>
        <taxon>Hyphomicrobiales</taxon>
        <taxon>Rhizobiaceae</taxon>
        <taxon>Rhizobium/Agrobacterium group</taxon>
        <taxon>Rhizobium</taxon>
    </lineage>
</organism>
<accession>A0A4R3PUE7</accession>
<evidence type="ECO:0000313" key="2">
    <source>
        <dbReference type="EMBL" id="TCU08685.1"/>
    </source>
</evidence>
<sequence>MAEITANIRLRPTRVALLVSPTDRASIIRFMRISTCMWGGRYNPIIPVFRKPPRAWAGEFQGDKTGVDIARGYIRFFEPDAFVEAKPGLLEDLGLESLRGVIGNRSVTLDELLSSDPNKSWAELKFGLPITDALAELYDREERFIRRESRSAMVVEKPPSTGAAEAMFGVFPTEDDQRYFASSYNEVFRPEPMPWSPQTWRHVYLKGTTKPFDPSSHGIEPERSWQHGLKFFVFDPSKTTDIIDLWNLRSEPAPLLPLPISWVAELATDIQALCKAEYRPLEGNPSGIMHSATLEFARGISDDARQHTIQTLKPGLPPARGHNHSLTIKHWRDRIWDAPGEGMMNAPERLRLFVHEKQVSLEVDRSSDHLSTTFEPLRPDFAARYGAGHLRWVNSLKVSNYGRTNLATIYPYNTYDRSHPRLSLGMGDVLIGTEGWSIGQEYVGLSSFLQFETQEKAITGILTRAGYSVSLSEPGHIAKHVLDQLGGLGGAHLIADEEILRTMNDMAGAIRRRSNETEEMQEEFPPRSRSIKQWADLVNKRKERDYGRGDIEHFTKRNVIVLGLETRCTNCLHVNWDPVDKLGYALSCSRCLKEYPFPQNADSGARKWAYRVSGPFSVQDYAKGAYGAVLALRAIDELNNHIGSLNFITAVQLVRDGKSIEADYVALHRAEGFDEKHDPDIIFGEAKSFSEGDTLKPKDIVRLQDLALQFPGCYLAVSVLRNEFTEGEKLLLRRLVRWTRKLAPNGGPRNRVLLLTGHELLRTWGPLSNTWKSVGGRHAEFADFDHTRSLRTTAEATISIHLDMPSFSAARHASWSRRNTSKEKGFLHVPGQWGKMLGSASGPDPSESTADADGSISSPDR</sequence>
<evidence type="ECO:0000256" key="1">
    <source>
        <dbReference type="SAM" id="MobiDB-lite"/>
    </source>
</evidence>
<reference evidence="2 3" key="1">
    <citation type="submission" date="2019-03" db="EMBL/GenBank/DDBJ databases">
        <title>Genomic Encyclopedia of Type Strains, Phase IV (KMG-V): Genome sequencing to study the core and pangenomes of soil and plant-associated prokaryotes.</title>
        <authorList>
            <person name="Whitman W."/>
        </authorList>
    </citation>
    <scope>NUCLEOTIDE SEQUENCE [LARGE SCALE GENOMIC DNA]</scope>
    <source>
        <strain evidence="2 3">Hc14</strain>
    </source>
</reference>
<comment type="caution">
    <text evidence="2">The sequence shown here is derived from an EMBL/GenBank/DDBJ whole genome shotgun (WGS) entry which is preliminary data.</text>
</comment>
<dbReference type="RefSeq" id="WP_087005419.1">
    <property type="nucleotide sequence ID" value="NZ_FWER01000083.1"/>
</dbReference>
<dbReference type="Proteomes" id="UP000294576">
    <property type="component" value="Unassembled WGS sequence"/>
</dbReference>
<dbReference type="EMBL" id="SMBH01000026">
    <property type="protein sequence ID" value="TCU08685.1"/>
    <property type="molecule type" value="Genomic_DNA"/>
</dbReference>
<evidence type="ECO:0000313" key="3">
    <source>
        <dbReference type="Proteomes" id="UP000294576"/>
    </source>
</evidence>
<gene>
    <name evidence="2" type="ORF">EV132_12673</name>
</gene>
<proteinExistence type="predicted"/>